<feature type="signal peptide" evidence="6">
    <location>
        <begin position="1"/>
        <end position="21"/>
    </location>
</feature>
<dbReference type="Proteomes" id="UP000254571">
    <property type="component" value="Unassembled WGS sequence"/>
</dbReference>
<evidence type="ECO:0000256" key="2">
    <source>
        <dbReference type="ARBA" id="ARBA00008814"/>
    </source>
</evidence>
<dbReference type="Pfam" id="PF01497">
    <property type="entry name" value="Peripla_BP_2"/>
    <property type="match status" value="1"/>
</dbReference>
<sequence length="187" mass="20671">MFSLVRLCIFSLLFLAGPVFAVTVQDEHGRFTLDKTPQRIVVLELSFVDALAAVNVSPIGVADDNDPSRILSDVRARLKPWQSVGTRAQPSLEAISALHPDLIVADSSRHAGIYAALRQIAPVLLLKSRNETWEENLQSAAIIGKVVGQDEEMQRRLAQHRQKMAAFSPSTAGWRQRAVWHLARTAV</sequence>
<protein>
    <submittedName>
        <fullName evidence="8">Iron(III) dicitrate transport system periplasmic iron-binding protein FecB</fullName>
    </submittedName>
</protein>
<keyword evidence="4" id="KW-0408">Iron</keyword>
<dbReference type="Gene3D" id="3.40.50.1980">
    <property type="entry name" value="Nitrogenase molybdenum iron protein domain"/>
    <property type="match status" value="1"/>
</dbReference>
<keyword evidence="4" id="KW-0406">Ion transport</keyword>
<dbReference type="PANTHER" id="PTHR30532">
    <property type="entry name" value="IRON III DICITRATE-BINDING PERIPLASMIC PROTEIN"/>
    <property type="match status" value="1"/>
</dbReference>
<evidence type="ECO:0000313" key="9">
    <source>
        <dbReference type="Proteomes" id="UP000254571"/>
    </source>
</evidence>
<comment type="similarity">
    <text evidence="2">Belongs to the bacterial solute-binding protein 8 family.</text>
</comment>
<comment type="subcellular location">
    <subcellularLocation>
        <location evidence="1">Cell envelope</location>
    </subcellularLocation>
</comment>
<evidence type="ECO:0000256" key="4">
    <source>
        <dbReference type="ARBA" id="ARBA00022496"/>
    </source>
</evidence>
<dbReference type="SUPFAM" id="SSF53807">
    <property type="entry name" value="Helical backbone' metal receptor"/>
    <property type="match status" value="1"/>
</dbReference>
<evidence type="ECO:0000256" key="1">
    <source>
        <dbReference type="ARBA" id="ARBA00004196"/>
    </source>
</evidence>
<name>A0A7H4P5R2_9ENTR</name>
<dbReference type="NCBIfam" id="NF008501">
    <property type="entry name" value="PRK11411.1"/>
    <property type="match status" value="1"/>
</dbReference>
<evidence type="ECO:0000259" key="7">
    <source>
        <dbReference type="PROSITE" id="PS50983"/>
    </source>
</evidence>
<dbReference type="AlphaFoldDB" id="A0A7H4P5R2"/>
<dbReference type="PANTHER" id="PTHR30532:SF29">
    <property type="entry name" value="FE(3+) DICITRATE-BINDING PERIPLASMIC PROTEIN"/>
    <property type="match status" value="1"/>
</dbReference>
<dbReference type="GO" id="GO:1901678">
    <property type="term" value="P:iron coordination entity transport"/>
    <property type="evidence" value="ECO:0007669"/>
    <property type="project" value="UniProtKB-ARBA"/>
</dbReference>
<feature type="chain" id="PRO_5028865667" evidence="6">
    <location>
        <begin position="22"/>
        <end position="187"/>
    </location>
</feature>
<keyword evidence="4" id="KW-0410">Iron transport</keyword>
<dbReference type="PROSITE" id="PS50983">
    <property type="entry name" value="FE_B12_PBP"/>
    <property type="match status" value="1"/>
</dbReference>
<comment type="caution">
    <text evidence="8">The sequence shown here is derived from an EMBL/GenBank/DDBJ whole genome shotgun (WGS) entry which is preliminary data.</text>
</comment>
<reference evidence="8 9" key="1">
    <citation type="submission" date="2018-06" db="EMBL/GenBank/DDBJ databases">
        <authorList>
            <consortium name="Pathogen Informatics"/>
            <person name="Doyle S."/>
        </authorList>
    </citation>
    <scope>NUCLEOTIDE SEQUENCE [LARGE SCALE GENOMIC DNA]</scope>
    <source>
        <strain evidence="8 9">NCTC9149</strain>
    </source>
</reference>
<keyword evidence="5 6" id="KW-0732">Signal</keyword>
<feature type="domain" description="Fe/B12 periplasmic-binding" evidence="7">
    <location>
        <begin position="39"/>
        <end position="187"/>
    </location>
</feature>
<evidence type="ECO:0000256" key="5">
    <source>
        <dbReference type="ARBA" id="ARBA00022729"/>
    </source>
</evidence>
<dbReference type="InterPro" id="IPR002491">
    <property type="entry name" value="ABC_transptr_periplasmic_BD"/>
</dbReference>
<accession>A0A7H4P5R2</accession>
<proteinExistence type="inferred from homology"/>
<keyword evidence="3" id="KW-0813">Transport</keyword>
<evidence type="ECO:0000256" key="6">
    <source>
        <dbReference type="SAM" id="SignalP"/>
    </source>
</evidence>
<dbReference type="GO" id="GO:0030288">
    <property type="term" value="C:outer membrane-bounded periplasmic space"/>
    <property type="evidence" value="ECO:0007669"/>
    <property type="project" value="TreeGrafter"/>
</dbReference>
<dbReference type="InterPro" id="IPR051313">
    <property type="entry name" value="Bact_iron-sidero_bind"/>
</dbReference>
<organism evidence="8 9">
    <name type="scientific">Klebsiella grimontii</name>
    <dbReference type="NCBI Taxonomy" id="2058152"/>
    <lineage>
        <taxon>Bacteria</taxon>
        <taxon>Pseudomonadati</taxon>
        <taxon>Pseudomonadota</taxon>
        <taxon>Gammaproteobacteria</taxon>
        <taxon>Enterobacterales</taxon>
        <taxon>Enterobacteriaceae</taxon>
        <taxon>Klebsiella/Raoultella group</taxon>
        <taxon>Klebsiella</taxon>
    </lineage>
</organism>
<evidence type="ECO:0000313" key="8">
    <source>
        <dbReference type="EMBL" id="STW07777.1"/>
    </source>
</evidence>
<dbReference type="EMBL" id="UGMX01000002">
    <property type="protein sequence ID" value="STW07777.1"/>
    <property type="molecule type" value="Genomic_DNA"/>
</dbReference>
<evidence type="ECO:0000256" key="3">
    <source>
        <dbReference type="ARBA" id="ARBA00022448"/>
    </source>
</evidence>
<gene>
    <name evidence="8" type="primary">yhfQ</name>
    <name evidence="8" type="ORF">NCTC9149_04213</name>
</gene>